<protein>
    <submittedName>
        <fullName evidence="1">Uncharacterized protein</fullName>
    </submittedName>
</protein>
<dbReference type="EMBL" id="GEZM01010420">
    <property type="protein sequence ID" value="JAV94055.1"/>
    <property type="molecule type" value="Transcribed_RNA"/>
</dbReference>
<dbReference type="AlphaFoldDB" id="A0A1Y1NBQ0"/>
<reference evidence="1" key="1">
    <citation type="journal article" date="2016" name="Sci. Rep.">
        <title>Molecular characterization of firefly nuptial gifts: a multi-omics approach sheds light on postcopulatory sexual selection.</title>
        <authorList>
            <person name="Al-Wathiqui N."/>
            <person name="Fallon T.R."/>
            <person name="South A."/>
            <person name="Weng J.K."/>
            <person name="Lewis S.M."/>
        </authorList>
    </citation>
    <scope>NUCLEOTIDE SEQUENCE</scope>
</reference>
<evidence type="ECO:0000313" key="1">
    <source>
        <dbReference type="EMBL" id="JAV94055.1"/>
    </source>
</evidence>
<accession>A0A1Y1NBQ0</accession>
<proteinExistence type="predicted"/>
<sequence>MFFLMSECCGTRKSGSSLEMMDICVRRPPSPISQKCTLVNSTLELLKIISLTGDDTNTTGPHVGSITPVPVSNVMSNFMTTGVYLCLNSAFPHSKTLIIIYIGSGKVIPARLRRESPLIYANSP</sequence>
<name>A0A1Y1NBQ0_PHOPY</name>
<organism evidence="1">
    <name type="scientific">Photinus pyralis</name>
    <name type="common">Common eastern firefly</name>
    <name type="synonym">Lampyris pyralis</name>
    <dbReference type="NCBI Taxonomy" id="7054"/>
    <lineage>
        <taxon>Eukaryota</taxon>
        <taxon>Metazoa</taxon>
        <taxon>Ecdysozoa</taxon>
        <taxon>Arthropoda</taxon>
        <taxon>Hexapoda</taxon>
        <taxon>Insecta</taxon>
        <taxon>Pterygota</taxon>
        <taxon>Neoptera</taxon>
        <taxon>Endopterygota</taxon>
        <taxon>Coleoptera</taxon>
        <taxon>Polyphaga</taxon>
        <taxon>Elateriformia</taxon>
        <taxon>Elateroidea</taxon>
        <taxon>Lampyridae</taxon>
        <taxon>Lampyrinae</taxon>
        <taxon>Photinus</taxon>
    </lineage>
</organism>